<name>A0A846QGM4_9BACT</name>
<evidence type="ECO:0000256" key="4">
    <source>
        <dbReference type="ARBA" id="ARBA00023136"/>
    </source>
</evidence>
<dbReference type="RefSeq" id="WP_167941054.1">
    <property type="nucleotide sequence ID" value="NZ_JAATJA010000002.1"/>
</dbReference>
<protein>
    <recommendedName>
        <fullName evidence="5">Flagellar protein</fullName>
    </recommendedName>
</protein>
<evidence type="ECO:0000256" key="2">
    <source>
        <dbReference type="ARBA" id="ARBA00022692"/>
    </source>
</evidence>
<accession>A0A846QGM4</accession>
<proteinExistence type="inferred from homology"/>
<dbReference type="EMBL" id="JAATJA010000002">
    <property type="protein sequence ID" value="NJB67946.1"/>
    <property type="molecule type" value="Genomic_DNA"/>
</dbReference>
<evidence type="ECO:0000256" key="6">
    <source>
        <dbReference type="SAM" id="SignalP"/>
    </source>
</evidence>
<keyword evidence="2 5" id="KW-0812">Transmembrane</keyword>
<keyword evidence="7" id="KW-0969">Cilium</keyword>
<gene>
    <name evidence="7" type="ORF">GGQ74_001619</name>
</gene>
<keyword evidence="3 5" id="KW-1133">Transmembrane helix</keyword>
<organism evidence="7 8">
    <name type="scientific">Desulfobaculum xiamenense</name>
    <dbReference type="NCBI Taxonomy" id="995050"/>
    <lineage>
        <taxon>Bacteria</taxon>
        <taxon>Pseudomonadati</taxon>
        <taxon>Thermodesulfobacteriota</taxon>
        <taxon>Desulfovibrionia</taxon>
        <taxon>Desulfovibrionales</taxon>
        <taxon>Desulfovibrionaceae</taxon>
        <taxon>Desulfobaculum</taxon>
    </lineage>
</organism>
<dbReference type="InterPro" id="IPR022781">
    <property type="entry name" value="Flagellar_biosynth_FliO"/>
</dbReference>
<evidence type="ECO:0000313" key="7">
    <source>
        <dbReference type="EMBL" id="NJB67946.1"/>
    </source>
</evidence>
<dbReference type="Proteomes" id="UP000580856">
    <property type="component" value="Unassembled WGS sequence"/>
</dbReference>
<keyword evidence="1 5" id="KW-1003">Cell membrane</keyword>
<dbReference type="GO" id="GO:0044781">
    <property type="term" value="P:bacterial-type flagellum organization"/>
    <property type="evidence" value="ECO:0007669"/>
    <property type="project" value="UniProtKB-UniRule"/>
</dbReference>
<dbReference type="GO" id="GO:0009425">
    <property type="term" value="C:bacterial-type flagellum basal body"/>
    <property type="evidence" value="ECO:0007669"/>
    <property type="project" value="UniProtKB-SubCell"/>
</dbReference>
<feature type="transmembrane region" description="Helical" evidence="5">
    <location>
        <begin position="49"/>
        <end position="67"/>
    </location>
</feature>
<feature type="chain" id="PRO_5032691013" description="Flagellar protein" evidence="6">
    <location>
        <begin position="28"/>
        <end position="146"/>
    </location>
</feature>
<comment type="caution">
    <text evidence="7">The sequence shown here is derived from an EMBL/GenBank/DDBJ whole genome shotgun (WGS) entry which is preliminary data.</text>
</comment>
<keyword evidence="5" id="KW-0975">Bacterial flagellum</keyword>
<dbReference type="NCBIfam" id="TIGR03500">
    <property type="entry name" value="FliO_TIGR"/>
    <property type="match status" value="1"/>
</dbReference>
<dbReference type="GO" id="GO:0005886">
    <property type="term" value="C:plasma membrane"/>
    <property type="evidence" value="ECO:0007669"/>
    <property type="project" value="UniProtKB-SubCell"/>
</dbReference>
<evidence type="ECO:0000256" key="1">
    <source>
        <dbReference type="ARBA" id="ARBA00022475"/>
    </source>
</evidence>
<sequence>MTRTSGTSPIAACALLVAVLAPVAALAAGESAAAVPVPGTDLGAASLRAVGGLLLVLSILLGGFWLLKRFGARAGFGMQARGLLKVEGQLPIGPKKNIVVVRFLNKHLVLGVTDSSINLLTETEIGDDDTQPDFSQTLDKAQGDPR</sequence>
<keyword evidence="6" id="KW-0732">Signal</keyword>
<dbReference type="Pfam" id="PF04347">
    <property type="entry name" value="FliO"/>
    <property type="match status" value="1"/>
</dbReference>
<reference evidence="7 8" key="1">
    <citation type="submission" date="2020-03" db="EMBL/GenBank/DDBJ databases">
        <title>Genomic Encyclopedia of Type Strains, Phase IV (KMG-IV): sequencing the most valuable type-strain genomes for metagenomic binning, comparative biology and taxonomic classification.</title>
        <authorList>
            <person name="Goeker M."/>
        </authorList>
    </citation>
    <scope>NUCLEOTIDE SEQUENCE [LARGE SCALE GENOMIC DNA]</scope>
    <source>
        <strain evidence="7 8">DSM 24233</strain>
    </source>
</reference>
<dbReference type="AlphaFoldDB" id="A0A846QGM4"/>
<keyword evidence="7" id="KW-0966">Cell projection</keyword>
<keyword evidence="7" id="KW-0282">Flagellum</keyword>
<keyword evidence="4 5" id="KW-0472">Membrane</keyword>
<evidence type="ECO:0000313" key="8">
    <source>
        <dbReference type="Proteomes" id="UP000580856"/>
    </source>
</evidence>
<evidence type="ECO:0000256" key="5">
    <source>
        <dbReference type="RuleBase" id="RU362064"/>
    </source>
</evidence>
<keyword evidence="8" id="KW-1185">Reference proteome</keyword>
<feature type="signal peptide" evidence="6">
    <location>
        <begin position="1"/>
        <end position="27"/>
    </location>
</feature>
<evidence type="ECO:0000256" key="3">
    <source>
        <dbReference type="ARBA" id="ARBA00022989"/>
    </source>
</evidence>
<comment type="similarity">
    <text evidence="5">Belongs to the FliO/MopB family.</text>
</comment>
<comment type="subcellular location">
    <subcellularLocation>
        <location evidence="5">Cell membrane</location>
    </subcellularLocation>
    <subcellularLocation>
        <location evidence="5">Bacterial flagellum basal body</location>
    </subcellularLocation>
</comment>